<dbReference type="InterPro" id="IPR044015">
    <property type="entry name" value="FBPase_C_dom"/>
</dbReference>
<accession>A0A833R0M8</accession>
<feature type="domain" description="Fructose-1-6-bisphosphatase class 1 C-terminal" evidence="1">
    <location>
        <begin position="63"/>
        <end position="130"/>
    </location>
</feature>
<dbReference type="SUPFAM" id="SSF56655">
    <property type="entry name" value="Carbohydrate phosphatase"/>
    <property type="match status" value="1"/>
</dbReference>
<dbReference type="Pfam" id="PF18913">
    <property type="entry name" value="FBPase_C"/>
    <property type="match status" value="1"/>
</dbReference>
<dbReference type="GO" id="GO:0006000">
    <property type="term" value="P:fructose metabolic process"/>
    <property type="evidence" value="ECO:0007669"/>
    <property type="project" value="TreeGrafter"/>
</dbReference>
<keyword evidence="3" id="KW-1185">Reference proteome</keyword>
<dbReference type="GO" id="GO:0042132">
    <property type="term" value="F:fructose 1,6-bisphosphate 1-phosphatase activity"/>
    <property type="evidence" value="ECO:0007669"/>
    <property type="project" value="TreeGrafter"/>
</dbReference>
<sequence length="135" mass="15166">MASEEDENPVWISDQAPFEDENSSATIFSASFGPGKGTHAFTLDQTIGEFILTHPDIKVPPREGLRQYIDTVRQGKGQSGKKYSARYICSLVADLHRTLLYGCIAMNPRDRLRLVYEANPLSFLVEEAGVRGFRW</sequence>
<dbReference type="GO" id="GO:0005829">
    <property type="term" value="C:cytosol"/>
    <property type="evidence" value="ECO:0007669"/>
    <property type="project" value="TreeGrafter"/>
</dbReference>
<dbReference type="Proteomes" id="UP000623129">
    <property type="component" value="Unassembled WGS sequence"/>
</dbReference>
<comment type="caution">
    <text evidence="2">The sequence shown here is derived from an EMBL/GenBank/DDBJ whole genome shotgun (WGS) entry which is preliminary data.</text>
</comment>
<proteinExistence type="predicted"/>
<dbReference type="AlphaFoldDB" id="A0A833R0M8"/>
<dbReference type="PANTHER" id="PTHR11556">
    <property type="entry name" value="FRUCTOSE-1,6-BISPHOSPHATASE-RELATED"/>
    <property type="match status" value="1"/>
</dbReference>
<protein>
    <submittedName>
        <fullName evidence="2">Fructose-1,6-bisphosphatase</fullName>
    </submittedName>
</protein>
<reference evidence="2" key="1">
    <citation type="submission" date="2020-01" db="EMBL/GenBank/DDBJ databases">
        <title>Genome sequence of Kobresia littledalei, the first chromosome-level genome in the family Cyperaceae.</title>
        <authorList>
            <person name="Qu G."/>
        </authorList>
    </citation>
    <scope>NUCLEOTIDE SEQUENCE</scope>
    <source>
        <strain evidence="2">C.B.Clarke</strain>
        <tissue evidence="2">Leaf</tissue>
    </source>
</reference>
<organism evidence="2 3">
    <name type="scientific">Carex littledalei</name>
    <dbReference type="NCBI Taxonomy" id="544730"/>
    <lineage>
        <taxon>Eukaryota</taxon>
        <taxon>Viridiplantae</taxon>
        <taxon>Streptophyta</taxon>
        <taxon>Embryophyta</taxon>
        <taxon>Tracheophyta</taxon>
        <taxon>Spermatophyta</taxon>
        <taxon>Magnoliopsida</taxon>
        <taxon>Liliopsida</taxon>
        <taxon>Poales</taxon>
        <taxon>Cyperaceae</taxon>
        <taxon>Cyperoideae</taxon>
        <taxon>Cariceae</taxon>
        <taxon>Carex</taxon>
        <taxon>Carex subgen. Euthyceras</taxon>
    </lineage>
</organism>
<dbReference type="OrthoDB" id="10256725at2759"/>
<gene>
    <name evidence="2" type="ORF">FCM35_KLT06407</name>
</gene>
<dbReference type="EMBL" id="SWLB01000016">
    <property type="protein sequence ID" value="KAF3327801.1"/>
    <property type="molecule type" value="Genomic_DNA"/>
</dbReference>
<evidence type="ECO:0000313" key="3">
    <source>
        <dbReference type="Proteomes" id="UP000623129"/>
    </source>
</evidence>
<dbReference type="GO" id="GO:0006002">
    <property type="term" value="P:fructose 6-phosphate metabolic process"/>
    <property type="evidence" value="ECO:0007669"/>
    <property type="project" value="TreeGrafter"/>
</dbReference>
<dbReference type="Gene3D" id="3.30.540.10">
    <property type="entry name" value="Fructose-1,6-Bisphosphatase, subunit A, domain 1"/>
    <property type="match status" value="1"/>
</dbReference>
<name>A0A833R0M8_9POAL</name>
<dbReference type="GO" id="GO:0006094">
    <property type="term" value="P:gluconeogenesis"/>
    <property type="evidence" value="ECO:0007669"/>
    <property type="project" value="TreeGrafter"/>
</dbReference>
<evidence type="ECO:0000259" key="1">
    <source>
        <dbReference type="Pfam" id="PF18913"/>
    </source>
</evidence>
<dbReference type="Gene3D" id="3.40.190.80">
    <property type="match status" value="1"/>
</dbReference>
<dbReference type="InterPro" id="IPR000146">
    <property type="entry name" value="FBPase_class-1"/>
</dbReference>
<dbReference type="PANTHER" id="PTHR11556:SF12">
    <property type="entry name" value="FRUCTOSE-BISPHOSPHATASE"/>
    <property type="match status" value="1"/>
</dbReference>
<evidence type="ECO:0000313" key="2">
    <source>
        <dbReference type="EMBL" id="KAF3327801.1"/>
    </source>
</evidence>
<dbReference type="GO" id="GO:0030388">
    <property type="term" value="P:fructose 1,6-bisphosphate metabolic process"/>
    <property type="evidence" value="ECO:0007669"/>
    <property type="project" value="TreeGrafter"/>
</dbReference>
<dbReference type="GO" id="GO:0005986">
    <property type="term" value="P:sucrose biosynthetic process"/>
    <property type="evidence" value="ECO:0007669"/>
    <property type="project" value="TreeGrafter"/>
</dbReference>